<dbReference type="OrthoDB" id="5552562at2759"/>
<feature type="compositionally biased region" description="Basic and acidic residues" evidence="1">
    <location>
        <begin position="72"/>
        <end position="86"/>
    </location>
</feature>
<accession>A0A9Q3P0L9</accession>
<dbReference type="Proteomes" id="UP000765509">
    <property type="component" value="Unassembled WGS sequence"/>
</dbReference>
<dbReference type="EMBL" id="AVOT02052508">
    <property type="protein sequence ID" value="MBW0547413.1"/>
    <property type="molecule type" value="Genomic_DNA"/>
</dbReference>
<organism evidence="2 3">
    <name type="scientific">Austropuccinia psidii MF-1</name>
    <dbReference type="NCBI Taxonomy" id="1389203"/>
    <lineage>
        <taxon>Eukaryota</taxon>
        <taxon>Fungi</taxon>
        <taxon>Dikarya</taxon>
        <taxon>Basidiomycota</taxon>
        <taxon>Pucciniomycotina</taxon>
        <taxon>Pucciniomycetes</taxon>
        <taxon>Pucciniales</taxon>
        <taxon>Sphaerophragmiaceae</taxon>
        <taxon>Austropuccinia</taxon>
    </lineage>
</organism>
<comment type="caution">
    <text evidence="2">The sequence shown here is derived from an EMBL/GenBank/DDBJ whole genome shotgun (WGS) entry which is preliminary data.</text>
</comment>
<protein>
    <submittedName>
        <fullName evidence="2">Uncharacterized protein</fullName>
    </submittedName>
</protein>
<evidence type="ECO:0000313" key="3">
    <source>
        <dbReference type="Proteomes" id="UP000765509"/>
    </source>
</evidence>
<feature type="compositionally biased region" description="Basic and acidic residues" evidence="1">
    <location>
        <begin position="95"/>
        <end position="107"/>
    </location>
</feature>
<feature type="region of interest" description="Disordered" evidence="1">
    <location>
        <begin position="70"/>
        <end position="107"/>
    </location>
</feature>
<sequence>MKEGGNVSLYIADFRRLLSRIGDWGERALINHSRRGLPSSILNQLTSHPLRIDSLQDLMDITLELDTTYSERQNEKSDHQEKKPEASKSNSSRSSQEKKNTFQKRDKPHYSLLNGEFKLVNSEKERRTKEGLFTYCGGKHSLASCFKRPQNKLTQPSGKFPSQGKASVKIILSSMVFTVFHPEKNCAF</sequence>
<keyword evidence="3" id="KW-1185">Reference proteome</keyword>
<reference evidence="2" key="1">
    <citation type="submission" date="2021-03" db="EMBL/GenBank/DDBJ databases">
        <title>Draft genome sequence of rust myrtle Austropuccinia psidii MF-1, a brazilian biotype.</title>
        <authorList>
            <person name="Quecine M.C."/>
            <person name="Pachon D.M.R."/>
            <person name="Bonatelli M.L."/>
            <person name="Correr F.H."/>
            <person name="Franceschini L.M."/>
            <person name="Leite T.F."/>
            <person name="Margarido G.R.A."/>
            <person name="Almeida C.A."/>
            <person name="Ferrarezi J.A."/>
            <person name="Labate C.A."/>
        </authorList>
    </citation>
    <scope>NUCLEOTIDE SEQUENCE</scope>
    <source>
        <strain evidence="2">MF-1</strain>
    </source>
</reference>
<evidence type="ECO:0000256" key="1">
    <source>
        <dbReference type="SAM" id="MobiDB-lite"/>
    </source>
</evidence>
<evidence type="ECO:0000313" key="2">
    <source>
        <dbReference type="EMBL" id="MBW0547413.1"/>
    </source>
</evidence>
<proteinExistence type="predicted"/>
<gene>
    <name evidence="2" type="ORF">O181_087128</name>
</gene>
<dbReference type="AlphaFoldDB" id="A0A9Q3P0L9"/>
<name>A0A9Q3P0L9_9BASI</name>